<dbReference type="RefSeq" id="WP_056959429.1">
    <property type="nucleotide sequence ID" value="NZ_AZFQ01000006.1"/>
</dbReference>
<dbReference type="PATRIC" id="fig|1423801.4.peg.884"/>
<gene>
    <name evidence="2" type="ORF">FD50_GL000871</name>
</gene>
<evidence type="ECO:0000256" key="1">
    <source>
        <dbReference type="SAM" id="MobiDB-lite"/>
    </source>
</evidence>
<proteinExistence type="predicted"/>
<protein>
    <recommendedName>
        <fullName evidence="4">YtxH domain-containing protein</fullName>
    </recommendedName>
</protein>
<keyword evidence="3" id="KW-1185">Reference proteome</keyword>
<evidence type="ECO:0000313" key="3">
    <source>
        <dbReference type="Proteomes" id="UP000051166"/>
    </source>
</evidence>
<dbReference type="AlphaFoldDB" id="A0A0R1V4W9"/>
<evidence type="ECO:0000313" key="2">
    <source>
        <dbReference type="EMBL" id="KRM00561.1"/>
    </source>
</evidence>
<dbReference type="EMBL" id="AZFQ01000006">
    <property type="protein sequence ID" value="KRM00561.1"/>
    <property type="molecule type" value="Genomic_DNA"/>
</dbReference>
<feature type="region of interest" description="Disordered" evidence="1">
    <location>
        <begin position="142"/>
        <end position="162"/>
    </location>
</feature>
<organism evidence="2 3">
    <name type="scientific">Liquorilactobacillus satsumensis DSM 16230 = JCM 12392</name>
    <dbReference type="NCBI Taxonomy" id="1423801"/>
    <lineage>
        <taxon>Bacteria</taxon>
        <taxon>Bacillati</taxon>
        <taxon>Bacillota</taxon>
        <taxon>Bacilli</taxon>
        <taxon>Lactobacillales</taxon>
        <taxon>Lactobacillaceae</taxon>
        <taxon>Liquorilactobacillus</taxon>
    </lineage>
</organism>
<dbReference type="GeneID" id="98306996"/>
<name>A0A0R1V4W9_9LACO</name>
<evidence type="ECO:0008006" key="4">
    <source>
        <dbReference type="Google" id="ProtNLM"/>
    </source>
</evidence>
<feature type="region of interest" description="Disordered" evidence="1">
    <location>
        <begin position="106"/>
        <end position="127"/>
    </location>
</feature>
<dbReference type="STRING" id="1423801.FD50_GL000871"/>
<dbReference type="OrthoDB" id="2295849at2"/>
<sequence length="162" mass="18517">MVKKTSLFAAVAVGAAAYFVTKKVFDKHQDEIREKVNEATNDSREAALRYYQYARDYFGDEEGLQGTFEDLKQKVVDKANDLKKGENFDQALSSLKEATAELKKQFKQEKEDLSETTTDFFEGADEQEDEIVIDGRSAFGEAKEAAEFEKEHPTETFYPREK</sequence>
<comment type="caution">
    <text evidence="2">The sequence shown here is derived from an EMBL/GenBank/DDBJ whole genome shotgun (WGS) entry which is preliminary data.</text>
</comment>
<accession>A0A0R1V4W9</accession>
<reference evidence="2 3" key="1">
    <citation type="journal article" date="2015" name="Genome Announc.">
        <title>Expanding the biotechnology potential of lactobacilli through comparative genomics of 213 strains and associated genera.</title>
        <authorList>
            <person name="Sun Z."/>
            <person name="Harris H.M."/>
            <person name="McCann A."/>
            <person name="Guo C."/>
            <person name="Argimon S."/>
            <person name="Zhang W."/>
            <person name="Yang X."/>
            <person name="Jeffery I.B."/>
            <person name="Cooney J.C."/>
            <person name="Kagawa T.F."/>
            <person name="Liu W."/>
            <person name="Song Y."/>
            <person name="Salvetti E."/>
            <person name="Wrobel A."/>
            <person name="Rasinkangas P."/>
            <person name="Parkhill J."/>
            <person name="Rea M.C."/>
            <person name="O'Sullivan O."/>
            <person name="Ritari J."/>
            <person name="Douillard F.P."/>
            <person name="Paul Ross R."/>
            <person name="Yang R."/>
            <person name="Briner A.E."/>
            <person name="Felis G.E."/>
            <person name="de Vos W.M."/>
            <person name="Barrangou R."/>
            <person name="Klaenhammer T.R."/>
            <person name="Caufield P.W."/>
            <person name="Cui Y."/>
            <person name="Zhang H."/>
            <person name="O'Toole P.W."/>
        </authorList>
    </citation>
    <scope>NUCLEOTIDE SEQUENCE [LARGE SCALE GENOMIC DNA]</scope>
    <source>
        <strain evidence="2 3">DSM 16230</strain>
    </source>
</reference>
<dbReference type="Proteomes" id="UP000051166">
    <property type="component" value="Unassembled WGS sequence"/>
</dbReference>
<dbReference type="Gene3D" id="1.20.120.20">
    <property type="entry name" value="Apolipoprotein"/>
    <property type="match status" value="1"/>
</dbReference>